<dbReference type="InterPro" id="IPR042098">
    <property type="entry name" value="TauD-like_sf"/>
</dbReference>
<reference evidence="5 6" key="1">
    <citation type="journal article" date="2009" name="PLoS ONE">
        <title>The complete genome of Teredinibacter turnerae T7901: an intracellular endosymbiont of marine wood-boring bivalves (shipworms).</title>
        <authorList>
            <person name="Yang J.C."/>
            <person name="Madupu R."/>
            <person name="Durkin A.S."/>
            <person name="Ekborg N.A."/>
            <person name="Pedamallu C.S."/>
            <person name="Hostetler J.B."/>
            <person name="Radune D."/>
            <person name="Toms B.S."/>
            <person name="Henrissat B."/>
            <person name="Coutinho P.M."/>
            <person name="Schwarz S."/>
            <person name="Field L."/>
            <person name="Trindade-Silva A.E."/>
            <person name="Soares C.A.G."/>
            <person name="Elshahawi S."/>
            <person name="Hanora A."/>
            <person name="Schmidt E.W."/>
            <person name="Haygood M.G."/>
            <person name="Posfai J."/>
            <person name="Benner J."/>
            <person name="Madinger C."/>
            <person name="Nove J."/>
            <person name="Anton B."/>
            <person name="Chaudhary K."/>
            <person name="Foster J."/>
            <person name="Holman A."/>
            <person name="Kumar S."/>
            <person name="Lessard P.A."/>
            <person name="Luyten Y.A."/>
            <person name="Slatko B."/>
            <person name="Wood N."/>
            <person name="Wu B."/>
            <person name="Teplitski M."/>
            <person name="Mougous J.D."/>
            <person name="Ward N."/>
            <person name="Eisen J.A."/>
            <person name="Badger J.H."/>
            <person name="Distel D.L."/>
        </authorList>
    </citation>
    <scope>NUCLEOTIDE SEQUENCE [LARGE SCALE GENOMIC DNA]</scope>
    <source>
        <strain evidence="6">ATCC 39867 / T7901</strain>
    </source>
</reference>
<protein>
    <submittedName>
        <fullName evidence="5">Taurine catabolism dioxygenase, TauD/TfdA family</fullName>
    </submittedName>
</protein>
<dbReference type="SMR" id="C5BK85"/>
<dbReference type="EMBL" id="CP001614">
    <property type="protein sequence ID" value="ACR10776.1"/>
    <property type="molecule type" value="Genomic_DNA"/>
</dbReference>
<evidence type="ECO:0000313" key="6">
    <source>
        <dbReference type="Proteomes" id="UP000009080"/>
    </source>
</evidence>
<dbReference type="GO" id="GO:0017000">
    <property type="term" value="P:antibiotic biosynthetic process"/>
    <property type="evidence" value="ECO:0007669"/>
    <property type="project" value="UniProtKB-KW"/>
</dbReference>
<name>C5BK85_TERTT</name>
<dbReference type="GO" id="GO:0016706">
    <property type="term" value="F:2-oxoglutarate-dependent dioxygenase activity"/>
    <property type="evidence" value="ECO:0007669"/>
    <property type="project" value="UniProtKB-ARBA"/>
</dbReference>
<dbReference type="HOGENOM" id="CLU_044153_0_0_6"/>
<dbReference type="AlphaFoldDB" id="C5BK85"/>
<dbReference type="PANTHER" id="PTHR10696">
    <property type="entry name" value="GAMMA-BUTYROBETAINE HYDROXYLASE-RELATED"/>
    <property type="match status" value="1"/>
</dbReference>
<dbReference type="SUPFAM" id="SSF51197">
    <property type="entry name" value="Clavaminate synthase-like"/>
    <property type="match status" value="1"/>
</dbReference>
<keyword evidence="6" id="KW-1185">Reference proteome</keyword>
<gene>
    <name evidence="5" type="ordered locus">TERTU_2337</name>
</gene>
<proteinExistence type="predicted"/>
<dbReference type="Gene3D" id="3.60.130.10">
    <property type="entry name" value="Clavaminate synthase-like"/>
    <property type="match status" value="1"/>
</dbReference>
<dbReference type="InterPro" id="IPR050411">
    <property type="entry name" value="AlphaKG_dependent_hydroxylases"/>
</dbReference>
<evidence type="ECO:0000256" key="3">
    <source>
        <dbReference type="ARBA" id="ARBA00023194"/>
    </source>
</evidence>
<feature type="domain" description="TauD/TfdA-like" evidence="4">
    <location>
        <begin position="33"/>
        <end position="320"/>
    </location>
</feature>
<dbReference type="Pfam" id="PF02668">
    <property type="entry name" value="TauD"/>
    <property type="match status" value="1"/>
</dbReference>
<evidence type="ECO:0000313" key="5">
    <source>
        <dbReference type="EMBL" id="ACR10776.1"/>
    </source>
</evidence>
<keyword evidence="5" id="KW-0223">Dioxygenase</keyword>
<keyword evidence="2" id="KW-0560">Oxidoreductase</keyword>
<dbReference type="Proteomes" id="UP000009080">
    <property type="component" value="Chromosome"/>
</dbReference>
<dbReference type="KEGG" id="ttu:TERTU_2337"/>
<comment type="cofactor">
    <cofactor evidence="1">
        <name>Fe(2+)</name>
        <dbReference type="ChEBI" id="CHEBI:29033"/>
    </cofactor>
</comment>
<dbReference type="OrthoDB" id="9769888at2"/>
<dbReference type="eggNOG" id="COG2175">
    <property type="taxonomic scope" value="Bacteria"/>
</dbReference>
<organism evidence="5 6">
    <name type="scientific">Teredinibacter turnerae (strain ATCC 39867 / T7901)</name>
    <dbReference type="NCBI Taxonomy" id="377629"/>
    <lineage>
        <taxon>Bacteria</taxon>
        <taxon>Pseudomonadati</taxon>
        <taxon>Pseudomonadota</taxon>
        <taxon>Gammaproteobacteria</taxon>
        <taxon>Cellvibrionales</taxon>
        <taxon>Cellvibrionaceae</taxon>
        <taxon>Teredinibacter</taxon>
    </lineage>
</organism>
<dbReference type="RefSeq" id="WP_015816888.1">
    <property type="nucleotide sequence ID" value="NC_012997.1"/>
</dbReference>
<dbReference type="PANTHER" id="PTHR10696:SF56">
    <property type="entry name" value="TAUD_TFDA-LIKE DOMAIN-CONTAINING PROTEIN"/>
    <property type="match status" value="1"/>
</dbReference>
<dbReference type="InterPro" id="IPR003819">
    <property type="entry name" value="TauD/TfdA-like"/>
</dbReference>
<keyword evidence="3" id="KW-0045">Antibiotic biosynthesis</keyword>
<dbReference type="STRING" id="377629.TERTU_2337"/>
<evidence type="ECO:0000256" key="2">
    <source>
        <dbReference type="ARBA" id="ARBA00023002"/>
    </source>
</evidence>
<sequence>MDNKISAFKAATLQFRSAPSVEFQLPYAVESSAPLSEVHNAFKHIIDDHICRHGAVLLRGAQGVDLDAFKNIAAATTGQSLSYEYGSTPRSQVGEGIYTATEYPSHQTIPLHNEQSYTNNWADYLWFFCQQAASSGGETTLADSREVFKKIPKSIRKRFVDRGVMYVRNYGSGYDLDWQDVFNTSNRSDVELFCTKRHITCEWLDGDQLRTSQVCQAHAIHQSTGESVWFNQAHLFHVSALDANVRGAMLDLFGSQGLPRNAFYGDGSDIEDEILEEIRAVYDELSVVFSWESGDIMVVDNLLAAHGRQAFEGPRKVYVTMT</sequence>
<accession>C5BK85</accession>
<evidence type="ECO:0000256" key="1">
    <source>
        <dbReference type="ARBA" id="ARBA00001954"/>
    </source>
</evidence>
<evidence type="ECO:0000259" key="4">
    <source>
        <dbReference type="Pfam" id="PF02668"/>
    </source>
</evidence>